<dbReference type="InterPro" id="IPR051319">
    <property type="entry name" value="Oligoribo/pAp-PDE_c-di-AMP_PDE"/>
</dbReference>
<gene>
    <name evidence="4" type="ORF">I2501_38100</name>
</gene>
<dbReference type="Pfam" id="PF01368">
    <property type="entry name" value="DHH"/>
    <property type="match status" value="1"/>
</dbReference>
<accession>A0A931BEK5</accession>
<dbReference type="GO" id="GO:0003676">
    <property type="term" value="F:nucleic acid binding"/>
    <property type="evidence" value="ECO:0007669"/>
    <property type="project" value="InterPro"/>
</dbReference>
<dbReference type="PANTHER" id="PTHR47618">
    <property type="entry name" value="BIFUNCTIONAL OLIGORIBONUCLEASE AND PAP PHOSPHATASE NRNA"/>
    <property type="match status" value="1"/>
</dbReference>
<comment type="caution">
    <text evidence="4">The sequence shown here is derived from an EMBL/GenBank/DDBJ whole genome shotgun (WGS) entry which is preliminary data.</text>
</comment>
<evidence type="ECO:0000259" key="2">
    <source>
        <dbReference type="Pfam" id="PF01368"/>
    </source>
</evidence>
<dbReference type="EMBL" id="JADPRT010000027">
    <property type="protein sequence ID" value="MBF9073842.1"/>
    <property type="molecule type" value="Genomic_DNA"/>
</dbReference>
<sequence>MLGRQEDASEAPTAQVGASALPAHALPAPRAELRRPDDQDWQSVIDAITEARSIDLVAHVLPDGDALGSALAMGLALRQRGVRARVSFGDDPQVVPASLGFLPGQELIVPVSEVPDRPDLMITFDVADPRRLGLLQGKAESARMLVVIDHHASNGGFGRRRLIDPLAPATAVLVDELLRRLGVPLDRSIATCLYAGVASDTGSFRYSATTPATHEFAARLLATGVPHDVISRRLWDTQSFGYLKVLAAALERARLEPEAAGGLGLVWTWVPWADLVAHGVPPEEIEGLIDVVRKAAEAEVTLVLKEDPDGSLRGSTRANGAVDVAAACAALGGGGHAYAAGFGSRIGVPATVAAFREALTALGGAAIAARTSINSMTETKD</sequence>
<evidence type="ECO:0000259" key="3">
    <source>
        <dbReference type="Pfam" id="PF02272"/>
    </source>
</evidence>
<dbReference type="InterPro" id="IPR038763">
    <property type="entry name" value="DHH_sf"/>
</dbReference>
<dbReference type="Proteomes" id="UP000657385">
    <property type="component" value="Unassembled WGS sequence"/>
</dbReference>
<dbReference type="Pfam" id="PF02272">
    <property type="entry name" value="DHHA1"/>
    <property type="match status" value="1"/>
</dbReference>
<keyword evidence="5" id="KW-1185">Reference proteome</keyword>
<dbReference type="RefSeq" id="WP_196198688.1">
    <property type="nucleotide sequence ID" value="NZ_JADPRT010000027.1"/>
</dbReference>
<dbReference type="Gene3D" id="3.90.1640.10">
    <property type="entry name" value="inorganic pyrophosphatase (n-terminal core)"/>
    <property type="match status" value="1"/>
</dbReference>
<feature type="region of interest" description="Disordered" evidence="1">
    <location>
        <begin position="1"/>
        <end position="22"/>
    </location>
</feature>
<reference evidence="4" key="1">
    <citation type="submission" date="2020-11" db="EMBL/GenBank/DDBJ databases">
        <title>Isolation and identification of active actinomycetes.</title>
        <authorList>
            <person name="Yu B."/>
        </authorList>
    </citation>
    <scope>NUCLEOTIDE SEQUENCE</scope>
    <source>
        <strain evidence="4">NEAU-YB345</strain>
    </source>
</reference>
<dbReference type="SUPFAM" id="SSF64182">
    <property type="entry name" value="DHH phosphoesterases"/>
    <property type="match status" value="1"/>
</dbReference>
<feature type="domain" description="DHHA1" evidence="3">
    <location>
        <begin position="277"/>
        <end position="346"/>
    </location>
</feature>
<proteinExistence type="predicted"/>
<evidence type="ECO:0000313" key="5">
    <source>
        <dbReference type="Proteomes" id="UP000657385"/>
    </source>
</evidence>
<dbReference type="Gene3D" id="3.10.310.30">
    <property type="match status" value="1"/>
</dbReference>
<name>A0A931BEK5_9ACTN</name>
<dbReference type="InterPro" id="IPR003156">
    <property type="entry name" value="DHHA1_dom"/>
</dbReference>
<evidence type="ECO:0000313" key="4">
    <source>
        <dbReference type="EMBL" id="MBF9073842.1"/>
    </source>
</evidence>
<dbReference type="InterPro" id="IPR001667">
    <property type="entry name" value="DDH_dom"/>
</dbReference>
<evidence type="ECO:0000256" key="1">
    <source>
        <dbReference type="SAM" id="MobiDB-lite"/>
    </source>
</evidence>
<feature type="domain" description="DDH" evidence="2">
    <location>
        <begin position="56"/>
        <end position="197"/>
    </location>
</feature>
<protein>
    <submittedName>
        <fullName evidence="4">DHH family phosphoesterase</fullName>
    </submittedName>
</protein>
<dbReference type="PANTHER" id="PTHR47618:SF1">
    <property type="entry name" value="BIFUNCTIONAL OLIGORIBONUCLEASE AND PAP PHOSPHATASE NRNA"/>
    <property type="match status" value="1"/>
</dbReference>
<dbReference type="AlphaFoldDB" id="A0A931BEK5"/>
<organism evidence="4 5">
    <name type="scientific">Streptacidiphilus fuscans</name>
    <dbReference type="NCBI Taxonomy" id="2789292"/>
    <lineage>
        <taxon>Bacteria</taxon>
        <taxon>Bacillati</taxon>
        <taxon>Actinomycetota</taxon>
        <taxon>Actinomycetes</taxon>
        <taxon>Kitasatosporales</taxon>
        <taxon>Streptomycetaceae</taxon>
        <taxon>Streptacidiphilus</taxon>
    </lineage>
</organism>